<proteinExistence type="predicted"/>
<dbReference type="AlphaFoldDB" id="A0A3N6MEM1"/>
<evidence type="ECO:0000313" key="4">
    <source>
        <dbReference type="Proteomes" id="UP000282323"/>
    </source>
</evidence>
<feature type="compositionally biased region" description="Basic and acidic residues" evidence="1">
    <location>
        <begin position="55"/>
        <end position="64"/>
    </location>
</feature>
<accession>A0A3N6MEM1</accession>
<dbReference type="Proteomes" id="UP000282323">
    <property type="component" value="Unassembled WGS sequence"/>
</dbReference>
<organism evidence="3 4">
    <name type="scientific">Natrarchaeobius chitinivorans</name>
    <dbReference type="NCBI Taxonomy" id="1679083"/>
    <lineage>
        <taxon>Archaea</taxon>
        <taxon>Methanobacteriati</taxon>
        <taxon>Methanobacteriota</taxon>
        <taxon>Stenosarchaea group</taxon>
        <taxon>Halobacteria</taxon>
        <taxon>Halobacteriales</taxon>
        <taxon>Natrialbaceae</taxon>
        <taxon>Natrarchaeobius</taxon>
    </lineage>
</organism>
<feature type="region of interest" description="Disordered" evidence="1">
    <location>
        <begin position="1"/>
        <end position="75"/>
    </location>
</feature>
<dbReference type="RefSeq" id="WP_124195339.1">
    <property type="nucleotide sequence ID" value="NZ_REGA01000006.1"/>
</dbReference>
<dbReference type="PROSITE" id="PS51257">
    <property type="entry name" value="PROKAR_LIPOPROTEIN"/>
    <property type="match status" value="1"/>
</dbReference>
<feature type="domain" description="Ig-like" evidence="2">
    <location>
        <begin position="157"/>
        <end position="215"/>
    </location>
</feature>
<dbReference type="OrthoDB" id="203357at2157"/>
<dbReference type="EMBL" id="REGA01000006">
    <property type="protein sequence ID" value="RQG95120.1"/>
    <property type="molecule type" value="Genomic_DNA"/>
</dbReference>
<comment type="caution">
    <text evidence="3">The sequence shown here is derived from an EMBL/GenBank/DDBJ whole genome shotgun (WGS) entry which is preliminary data.</text>
</comment>
<dbReference type="InterPro" id="IPR058929">
    <property type="entry name" value="Ig_halo"/>
</dbReference>
<evidence type="ECO:0000259" key="2">
    <source>
        <dbReference type="Pfam" id="PF25942"/>
    </source>
</evidence>
<evidence type="ECO:0000256" key="1">
    <source>
        <dbReference type="SAM" id="MobiDB-lite"/>
    </source>
</evidence>
<name>A0A3N6MEM1_NATCH</name>
<evidence type="ECO:0000313" key="3">
    <source>
        <dbReference type="EMBL" id="RQG95120.1"/>
    </source>
</evidence>
<reference evidence="3 4" key="1">
    <citation type="submission" date="2018-10" db="EMBL/GenBank/DDBJ databases">
        <title>Natrarchaeobius chitinivorans gen. nov., sp. nov., and Natrarchaeobius haloalkaliphilus sp. nov., alkaliphilic, chitin-utilizing haloarchaea from hypersaline alkaline lakes.</title>
        <authorList>
            <person name="Sorokin D.Y."/>
            <person name="Elcheninov A.G."/>
            <person name="Kostrikina N.A."/>
            <person name="Bale N.J."/>
            <person name="Sinninghe Damste J.S."/>
            <person name="Khijniak T.V."/>
            <person name="Kublanov I.V."/>
            <person name="Toshchakov S.V."/>
        </authorList>
    </citation>
    <scope>NUCLEOTIDE SEQUENCE [LARGE SCALE GENOMIC DNA]</scope>
    <source>
        <strain evidence="3 4">AArcht4T</strain>
    </source>
</reference>
<keyword evidence="4" id="KW-1185">Reference proteome</keyword>
<gene>
    <name evidence="3" type="ORF">EA473_09215</name>
</gene>
<protein>
    <recommendedName>
        <fullName evidence="2">Ig-like domain-containing protein</fullName>
    </recommendedName>
</protein>
<dbReference type="Pfam" id="PF25942">
    <property type="entry name" value="Ig_halo"/>
    <property type="match status" value="1"/>
</dbReference>
<sequence length="251" mass="27875">MRRRALLGAIGTAGFSGCLDGGTSERETRSSDSTTDESGSDDGSQTDGDAESDDDPRTGERTYDECNAPYVTHDQLPDEIAAEVDVAFDDGEYVTDGELLYEQAIGDGTPLWKDRPYDHRVETDGETRRLSFEAQTEYASPRTLELWNDTDESVTATVTITDEDDEAVVDTTFAVEGDERERVDAASRFGTYDVEIELEDGRRETDTWELFAPKSEGVDGLTVGITADEISIEPLIWAYDFEPCPMQWERT</sequence>